<feature type="compositionally biased region" description="Polar residues" evidence="1">
    <location>
        <begin position="545"/>
        <end position="563"/>
    </location>
</feature>
<organism evidence="3 4">
    <name type="scientific">Fluviispira sanaruensis</name>
    <dbReference type="NCBI Taxonomy" id="2493639"/>
    <lineage>
        <taxon>Bacteria</taxon>
        <taxon>Pseudomonadati</taxon>
        <taxon>Bdellovibrionota</taxon>
        <taxon>Oligoflexia</taxon>
        <taxon>Silvanigrellales</taxon>
        <taxon>Silvanigrellaceae</taxon>
        <taxon>Fluviispira</taxon>
    </lineage>
</organism>
<dbReference type="OrthoDB" id="5288799at2"/>
<sequence length="571" mass="62487">MKNLSVLSVVGLMIPCLSYAGMPKLQSTTLPLPVDKTMEQIDKQAIDYVVGIPVYQDQVDIHQYYYVPKLKASTNADGVSATFLKNDVAVSSSSVIADLSVKVSSLTTEEYFNARKTVIDLENIINETIKRNPADPNIQVYQTYLNKAIEKKTEIEKKASGFEQTLPQGILTSIYNNIATIFGAAGIHFPIHENENVTARHNRLNQKLVDLNSSNGGLITGNIYGGFSDSELLKIKTYKSKYAQNIKVSVIPLASLSFESLTELQYDANGVKSQRAGIPIFSSLKGGGTLTGATFNFDLTTNGAVSFARNLSPFIPPISVKGVLQQNINPYNATLDCDFGPGLIIKDRSIINKQVAVFNDNTVSNMIMNGPQSQSHCRITVHSGDSQAALIAATQALESEIVKLKVQKSNLSAQDRSQYWQQMQQQQGQIHDRTAQNNGHQNVFQAYQQSGWAQSAVSAIAQRPNYYWQTNAQEMASLSGLKIHREIVSNNARSVNISIPTNICFVWNVHVKAYRACNEGEQATALPLTDATQAARQSQSCANVQDANSCGENRNTNAPTSPEGNILPDNL</sequence>
<reference evidence="3 4" key="1">
    <citation type="submission" date="2018-12" db="EMBL/GenBank/DDBJ databases">
        <title>Rubrispira sanarue gen. nov., sp., nov., a member of the order Silvanigrellales, isolated from a brackish lake in Hamamatsu Japan.</title>
        <authorList>
            <person name="Maejima Y."/>
            <person name="Iino T."/>
            <person name="Muraguchi Y."/>
            <person name="Fukuda K."/>
            <person name="Nojiri H."/>
            <person name="Ohkuma M."/>
            <person name="Moriuchi R."/>
            <person name="Dohra H."/>
            <person name="Kimbara K."/>
            <person name="Shintani M."/>
        </authorList>
    </citation>
    <scope>NUCLEOTIDE SEQUENCE [LARGE SCALE GENOMIC DNA]</scope>
    <source>
        <strain evidence="3 4">RF1110005</strain>
    </source>
</reference>
<evidence type="ECO:0000313" key="3">
    <source>
        <dbReference type="EMBL" id="BBH54024.1"/>
    </source>
</evidence>
<dbReference type="Proteomes" id="UP000291236">
    <property type="component" value="Chromosome"/>
</dbReference>
<name>A0A4P2VP79_FLUSA</name>
<dbReference type="EMBL" id="AP019368">
    <property type="protein sequence ID" value="BBH54024.1"/>
    <property type="molecule type" value="Genomic_DNA"/>
</dbReference>
<dbReference type="KEGG" id="sbf:JCM31447_24810"/>
<evidence type="ECO:0000313" key="4">
    <source>
        <dbReference type="Proteomes" id="UP000291236"/>
    </source>
</evidence>
<protein>
    <submittedName>
        <fullName evidence="3">Uncharacterized protein</fullName>
    </submittedName>
</protein>
<evidence type="ECO:0000256" key="2">
    <source>
        <dbReference type="SAM" id="SignalP"/>
    </source>
</evidence>
<proteinExistence type="predicted"/>
<keyword evidence="2" id="KW-0732">Signal</keyword>
<accession>A0A4P2VP79</accession>
<dbReference type="AlphaFoldDB" id="A0A4P2VP79"/>
<feature type="signal peptide" evidence="2">
    <location>
        <begin position="1"/>
        <end position="20"/>
    </location>
</feature>
<gene>
    <name evidence="3" type="ORF">JCM31447_24810</name>
</gene>
<feature type="region of interest" description="Disordered" evidence="1">
    <location>
        <begin position="545"/>
        <end position="571"/>
    </location>
</feature>
<keyword evidence="4" id="KW-1185">Reference proteome</keyword>
<dbReference type="RefSeq" id="WP_130611015.1">
    <property type="nucleotide sequence ID" value="NZ_AP019368.1"/>
</dbReference>
<feature type="chain" id="PRO_5020593697" evidence="2">
    <location>
        <begin position="21"/>
        <end position="571"/>
    </location>
</feature>
<evidence type="ECO:0000256" key="1">
    <source>
        <dbReference type="SAM" id="MobiDB-lite"/>
    </source>
</evidence>